<name>A0A9P4H8Z9_9PLEO</name>
<proteinExistence type="predicted"/>
<dbReference type="PANTHER" id="PTHR28083:SF1">
    <property type="entry name" value="GOOD FOR FULL DBP5 ACTIVITY PROTEIN 2"/>
    <property type="match status" value="1"/>
</dbReference>
<evidence type="ECO:0000313" key="2">
    <source>
        <dbReference type="EMBL" id="KAF2029884.1"/>
    </source>
</evidence>
<dbReference type="AlphaFoldDB" id="A0A9P4H8Z9"/>
<accession>A0A9P4H8Z9</accession>
<gene>
    <name evidence="2" type="ORF">EK21DRAFT_112559</name>
</gene>
<dbReference type="GO" id="GO:0003676">
    <property type="term" value="F:nucleic acid binding"/>
    <property type="evidence" value="ECO:0007669"/>
    <property type="project" value="InterPro"/>
</dbReference>
<evidence type="ECO:0000259" key="1">
    <source>
        <dbReference type="Pfam" id="PF21762"/>
    </source>
</evidence>
<dbReference type="Proteomes" id="UP000799777">
    <property type="component" value="Unassembled WGS sequence"/>
</dbReference>
<sequence>MSSESRSPTSSSEALDAFRNLSISNVLETPMDEIRRFFRGMSQSSIFAYGLGIEKAGAPDFAKNAVVVVMDCEKFEHEPRCLTEYGLQTFTRKEMQPTLADPGSQNAHYINRTFCRGYPEKNRFGITRFATKQQAKDFLTSCLSWPIDVTKPDGDKCPIIFLGHAVENEMAMLQQELGVDPTVVSNVVAIIDTQHIAKEKGVHRRGDKIGLEALMRVYKVAFRDGHTAGNDAAYTAIGAIQMVMGFKLPKNPERSLQSVVDDLEPYSQSSVPPPVGVRNFCTRCESFAHKQLQCRGGI</sequence>
<dbReference type="InterPro" id="IPR048519">
    <property type="entry name" value="Gfd2/YDR514C-like_C"/>
</dbReference>
<feature type="domain" description="Gfd2/YDR514C-like C-terminal" evidence="1">
    <location>
        <begin position="66"/>
        <end position="242"/>
    </location>
</feature>
<dbReference type="PANTHER" id="PTHR28083">
    <property type="entry name" value="GOOD FOR FULL DBP5 ACTIVITY PROTEIN 2"/>
    <property type="match status" value="1"/>
</dbReference>
<evidence type="ECO:0000313" key="3">
    <source>
        <dbReference type="Proteomes" id="UP000799777"/>
    </source>
</evidence>
<comment type="caution">
    <text evidence="2">The sequence shown here is derived from an EMBL/GenBank/DDBJ whole genome shotgun (WGS) entry which is preliminary data.</text>
</comment>
<dbReference type="OrthoDB" id="5953249at2759"/>
<dbReference type="Gene3D" id="3.30.420.10">
    <property type="entry name" value="Ribonuclease H-like superfamily/Ribonuclease H"/>
    <property type="match status" value="1"/>
</dbReference>
<dbReference type="EMBL" id="ML978196">
    <property type="protein sequence ID" value="KAF2029884.1"/>
    <property type="molecule type" value="Genomic_DNA"/>
</dbReference>
<dbReference type="SUPFAM" id="SSF53098">
    <property type="entry name" value="Ribonuclease H-like"/>
    <property type="match status" value="1"/>
</dbReference>
<dbReference type="InterPro" id="IPR036397">
    <property type="entry name" value="RNaseH_sf"/>
</dbReference>
<dbReference type="InterPro" id="IPR012337">
    <property type="entry name" value="RNaseH-like_sf"/>
</dbReference>
<dbReference type="GO" id="GO:0005634">
    <property type="term" value="C:nucleus"/>
    <property type="evidence" value="ECO:0007669"/>
    <property type="project" value="TreeGrafter"/>
</dbReference>
<protein>
    <recommendedName>
        <fullName evidence="1">Gfd2/YDR514C-like C-terminal domain-containing protein</fullName>
    </recommendedName>
</protein>
<organism evidence="2 3">
    <name type="scientific">Setomelanomma holmii</name>
    <dbReference type="NCBI Taxonomy" id="210430"/>
    <lineage>
        <taxon>Eukaryota</taxon>
        <taxon>Fungi</taxon>
        <taxon>Dikarya</taxon>
        <taxon>Ascomycota</taxon>
        <taxon>Pezizomycotina</taxon>
        <taxon>Dothideomycetes</taxon>
        <taxon>Pleosporomycetidae</taxon>
        <taxon>Pleosporales</taxon>
        <taxon>Pleosporineae</taxon>
        <taxon>Phaeosphaeriaceae</taxon>
        <taxon>Setomelanomma</taxon>
    </lineage>
</organism>
<keyword evidence="3" id="KW-1185">Reference proteome</keyword>
<reference evidence="2" key="1">
    <citation type="journal article" date="2020" name="Stud. Mycol.">
        <title>101 Dothideomycetes genomes: a test case for predicting lifestyles and emergence of pathogens.</title>
        <authorList>
            <person name="Haridas S."/>
            <person name="Albert R."/>
            <person name="Binder M."/>
            <person name="Bloem J."/>
            <person name="Labutti K."/>
            <person name="Salamov A."/>
            <person name="Andreopoulos B."/>
            <person name="Baker S."/>
            <person name="Barry K."/>
            <person name="Bills G."/>
            <person name="Bluhm B."/>
            <person name="Cannon C."/>
            <person name="Castanera R."/>
            <person name="Culley D."/>
            <person name="Daum C."/>
            <person name="Ezra D."/>
            <person name="Gonzalez J."/>
            <person name="Henrissat B."/>
            <person name="Kuo A."/>
            <person name="Liang C."/>
            <person name="Lipzen A."/>
            <person name="Lutzoni F."/>
            <person name="Magnuson J."/>
            <person name="Mondo S."/>
            <person name="Nolan M."/>
            <person name="Ohm R."/>
            <person name="Pangilinan J."/>
            <person name="Park H.-J."/>
            <person name="Ramirez L."/>
            <person name="Alfaro M."/>
            <person name="Sun H."/>
            <person name="Tritt A."/>
            <person name="Yoshinaga Y."/>
            <person name="Zwiers L.-H."/>
            <person name="Turgeon B."/>
            <person name="Goodwin S."/>
            <person name="Spatafora J."/>
            <person name="Crous P."/>
            <person name="Grigoriev I."/>
        </authorList>
    </citation>
    <scope>NUCLEOTIDE SEQUENCE</scope>
    <source>
        <strain evidence="2">CBS 110217</strain>
    </source>
</reference>
<dbReference type="InterPro" id="IPR040151">
    <property type="entry name" value="Gfd2/YDR514C-like"/>
</dbReference>
<dbReference type="Pfam" id="PF21762">
    <property type="entry name" value="DEDDh_C"/>
    <property type="match status" value="1"/>
</dbReference>